<proteinExistence type="predicted"/>
<sequence>MATTLIVLGLDNRERGEEVFDLVTNQLTKQELIKLGDAALVWRDADGKVKVQQAMNTTAAGAAGGALWGALFGLIFLMPIFGMAIGAASGAIAGKLTDIGVDDKMIKQLGEQLTPGRAAVFMLVVSATRDKVIEALRPYSPTVLQSNLTHDDQAKLVAALTA</sequence>
<keyword evidence="1" id="KW-0812">Transmembrane</keyword>
<keyword evidence="3" id="KW-1185">Reference proteome</keyword>
<feature type="transmembrane region" description="Helical" evidence="1">
    <location>
        <begin position="65"/>
        <end position="88"/>
    </location>
</feature>
<evidence type="ECO:0000256" key="1">
    <source>
        <dbReference type="SAM" id="Phobius"/>
    </source>
</evidence>
<dbReference type="RefSeq" id="WP_344126430.1">
    <property type="nucleotide sequence ID" value="NZ_BAAALT010000015.1"/>
</dbReference>
<organism evidence="2 3">
    <name type="scientific">Luedemannella flava</name>
    <dbReference type="NCBI Taxonomy" id="349316"/>
    <lineage>
        <taxon>Bacteria</taxon>
        <taxon>Bacillati</taxon>
        <taxon>Actinomycetota</taxon>
        <taxon>Actinomycetes</taxon>
        <taxon>Micromonosporales</taxon>
        <taxon>Micromonosporaceae</taxon>
        <taxon>Luedemannella</taxon>
    </lineage>
</organism>
<keyword evidence="1" id="KW-1133">Transmembrane helix</keyword>
<dbReference type="Pfam" id="PF06897">
    <property type="entry name" value="DUF1269"/>
    <property type="match status" value="1"/>
</dbReference>
<evidence type="ECO:0000313" key="3">
    <source>
        <dbReference type="Proteomes" id="UP001500218"/>
    </source>
</evidence>
<dbReference type="Proteomes" id="UP001500218">
    <property type="component" value="Unassembled WGS sequence"/>
</dbReference>
<protein>
    <submittedName>
        <fullName evidence="2">DUF1269 domain-containing protein</fullName>
    </submittedName>
</protein>
<dbReference type="InterPro" id="IPR009200">
    <property type="entry name" value="DUF1269_membrane"/>
</dbReference>
<name>A0ABN2LHB8_9ACTN</name>
<comment type="caution">
    <text evidence="2">The sequence shown here is derived from an EMBL/GenBank/DDBJ whole genome shotgun (WGS) entry which is preliminary data.</text>
</comment>
<reference evidence="2 3" key="1">
    <citation type="journal article" date="2019" name="Int. J. Syst. Evol. Microbiol.">
        <title>The Global Catalogue of Microorganisms (GCM) 10K type strain sequencing project: providing services to taxonomists for standard genome sequencing and annotation.</title>
        <authorList>
            <consortium name="The Broad Institute Genomics Platform"/>
            <consortium name="The Broad Institute Genome Sequencing Center for Infectious Disease"/>
            <person name="Wu L."/>
            <person name="Ma J."/>
        </authorList>
    </citation>
    <scope>NUCLEOTIDE SEQUENCE [LARGE SCALE GENOMIC DNA]</scope>
    <source>
        <strain evidence="2 3">JCM 13250</strain>
    </source>
</reference>
<gene>
    <name evidence="2" type="ORF">GCM10009682_08520</name>
</gene>
<keyword evidence="1" id="KW-0472">Membrane</keyword>
<dbReference type="EMBL" id="BAAALT010000015">
    <property type="protein sequence ID" value="GAA1788746.1"/>
    <property type="molecule type" value="Genomic_DNA"/>
</dbReference>
<accession>A0ABN2LHB8</accession>
<evidence type="ECO:0000313" key="2">
    <source>
        <dbReference type="EMBL" id="GAA1788746.1"/>
    </source>
</evidence>